<dbReference type="SUPFAM" id="SSF140931">
    <property type="entry name" value="Fic-like"/>
    <property type="match status" value="1"/>
</dbReference>
<feature type="region of interest" description="Disordered" evidence="1">
    <location>
        <begin position="1"/>
        <end position="25"/>
    </location>
</feature>
<evidence type="ECO:0000259" key="2">
    <source>
        <dbReference type="PROSITE" id="PS51459"/>
    </source>
</evidence>
<feature type="domain" description="Fido" evidence="2">
    <location>
        <begin position="263"/>
        <end position="402"/>
    </location>
</feature>
<accession>A0A928Y4U1</accession>
<organism evidence="3 4">
    <name type="scientific">candidate division WWE3 bacterium</name>
    <dbReference type="NCBI Taxonomy" id="2053526"/>
    <lineage>
        <taxon>Bacteria</taxon>
        <taxon>Katanobacteria</taxon>
    </lineage>
</organism>
<dbReference type="InterPro" id="IPR036597">
    <property type="entry name" value="Fido-like_dom_sf"/>
</dbReference>
<dbReference type="AlphaFoldDB" id="A0A928Y4U1"/>
<evidence type="ECO:0000256" key="1">
    <source>
        <dbReference type="SAM" id="MobiDB-lite"/>
    </source>
</evidence>
<protein>
    <submittedName>
        <fullName evidence="3">Fic family protein</fullName>
    </submittedName>
</protein>
<evidence type="ECO:0000313" key="4">
    <source>
        <dbReference type="Proteomes" id="UP000710385"/>
    </source>
</evidence>
<dbReference type="InterPro" id="IPR003812">
    <property type="entry name" value="Fido"/>
</dbReference>
<name>A0A928Y4U1_UNCKA</name>
<dbReference type="PROSITE" id="PS51459">
    <property type="entry name" value="FIDO"/>
    <property type="match status" value="1"/>
</dbReference>
<proteinExistence type="predicted"/>
<dbReference type="Pfam" id="PF02661">
    <property type="entry name" value="Fic"/>
    <property type="match status" value="1"/>
</dbReference>
<dbReference type="Gene3D" id="1.10.3290.10">
    <property type="entry name" value="Fido-like domain"/>
    <property type="match status" value="1"/>
</dbReference>
<dbReference type="Proteomes" id="UP000710385">
    <property type="component" value="Unassembled WGS sequence"/>
</dbReference>
<sequence length="439" mass="50101">MRLEVTPEAPQKETSGKKEKRVEIREPEAEERRVLLGLLENEALSPHAAMEIVAVYGEELSSEEQRELHAVLGAYGLQERDLAEIERKKATAVYAAATKESAAKQELEITLARQLTERAFRKIDELRAALETAGTPEKTKAILRDLLSTMSGMAKLISIESNEDMALWDAFYERFRSIGESKNVRPDELKQIYQDVFAEFEDVIEVDIYRRRKQVSGMRGEFLSEDELLSELYGRTPEELEELKQRNRKQAAAFILKNKDRKPSIELLEELHRVNNKGIVAKAVSAIRHTRDEQVIYGGGRVGTFGEDVPEEMEYVMARAEWLVANNPNKLRYEVSVAKLHNDLLNIHPFMDRNGSTAMLFAEFLMAKKGYIPEAKRDPSFYNYVRKTFGNNPVAIAVFGGGMYEIGEMTGYYKGVTAKDKERAYDAYMQDMYKRLGAE</sequence>
<dbReference type="EMBL" id="JABTTY010000001">
    <property type="protein sequence ID" value="MBE7525190.1"/>
    <property type="molecule type" value="Genomic_DNA"/>
</dbReference>
<gene>
    <name evidence="3" type="ORF">HS096_02250</name>
</gene>
<evidence type="ECO:0000313" key="3">
    <source>
        <dbReference type="EMBL" id="MBE7525190.1"/>
    </source>
</evidence>
<reference evidence="3" key="1">
    <citation type="submission" date="2020-05" db="EMBL/GenBank/DDBJ databases">
        <title>High-Quality Genomes of Partial-Nitritation/Anammox System by Hierarchical Clustering Based Hybrid Assembly.</title>
        <authorList>
            <person name="Liu L."/>
            <person name="Wang Y."/>
            <person name="Che Y."/>
            <person name="Chen Y."/>
            <person name="Xia Y."/>
            <person name="Luo R."/>
            <person name="Cheng S.H."/>
            <person name="Zheng C."/>
            <person name="Zhang T."/>
        </authorList>
    </citation>
    <scope>NUCLEOTIDE SEQUENCE</scope>
    <source>
        <strain evidence="3">H1_PAT1</strain>
    </source>
</reference>
<comment type="caution">
    <text evidence="3">The sequence shown here is derived from an EMBL/GenBank/DDBJ whole genome shotgun (WGS) entry which is preliminary data.</text>
</comment>